<keyword evidence="3" id="KW-0393">Immunoglobulin domain</keyword>
<feature type="transmembrane region" description="Helical" evidence="5">
    <location>
        <begin position="343"/>
        <end position="364"/>
    </location>
</feature>
<feature type="region of interest" description="Disordered" evidence="4">
    <location>
        <begin position="300"/>
        <end position="327"/>
    </location>
</feature>
<evidence type="ECO:0000256" key="5">
    <source>
        <dbReference type="SAM" id="Phobius"/>
    </source>
</evidence>
<gene>
    <name evidence="6" type="ORF">MONBRDRAFT_39396</name>
</gene>
<keyword evidence="2" id="KW-1015">Disulfide bond</keyword>
<organism evidence="6 7">
    <name type="scientific">Monosiga brevicollis</name>
    <name type="common">Choanoflagellate</name>
    <dbReference type="NCBI Taxonomy" id="81824"/>
    <lineage>
        <taxon>Eukaryota</taxon>
        <taxon>Choanoflagellata</taxon>
        <taxon>Craspedida</taxon>
        <taxon>Salpingoecidae</taxon>
        <taxon>Monosiga</taxon>
    </lineage>
</organism>
<dbReference type="KEGG" id="mbr:MONBRDRAFT_39396"/>
<evidence type="ECO:0000256" key="3">
    <source>
        <dbReference type="ARBA" id="ARBA00023319"/>
    </source>
</evidence>
<proteinExistence type="predicted"/>
<keyword evidence="5" id="KW-1133">Transmembrane helix</keyword>
<sequence length="473" mass="52100">MPGESQYEQVIAVKRYDMSRYTFNVILGYRSRCESIEFVGGDDAALAELQSSEVTLSVEFLQPCSQVDWTGTMSRERSFLVNIEENAEIFRVTLANPETSSRRWEDNGRLEGVHLMYRRVGDVDWAYARNASGDILNFMYGESDYGYSTLEWNTDGVLDGEYELMANAASEISWTYEYEAPTTTSSVSVAINDLVLTVTWDEAYADINSEEAQALAARIASELASILGVATSRISVQRFSEEADNRTAVSLLFTAAASARRRDNSEQSSEVLVYLLEQALQNGGNFSVVSVDGNTYLETSSIIDDDSDGESSTTATPTGDSDNSASASSADISALKDDVTATFVVSIVTMVLQFVVIVALVWCYKYRGQRAHLEGSSKHQRQFQVFSAGSAKSTRTGKQDSNYTLVQSPTTPYALANRQDTTDPTYELAYRTSTRERRVTSTDVDAITDFAQSDVEEEHALPATGRRVSVVSA</sequence>
<dbReference type="AlphaFoldDB" id="A9VEJ2"/>
<dbReference type="RefSeq" id="XP_001751139.1">
    <property type="nucleotide sequence ID" value="XM_001751087.1"/>
</dbReference>
<keyword evidence="7" id="KW-1185">Reference proteome</keyword>
<evidence type="ECO:0000256" key="2">
    <source>
        <dbReference type="ARBA" id="ARBA00023157"/>
    </source>
</evidence>
<dbReference type="PANTHER" id="PTHR16423">
    <property type="entry name" value="TREM-LIKE TRANSCRIPT PROTEIN"/>
    <property type="match status" value="1"/>
</dbReference>
<accession>A9VEJ2</accession>
<feature type="compositionally biased region" description="Low complexity" evidence="4">
    <location>
        <begin position="310"/>
        <end position="327"/>
    </location>
</feature>
<dbReference type="Proteomes" id="UP000001357">
    <property type="component" value="Unassembled WGS sequence"/>
</dbReference>
<protein>
    <submittedName>
        <fullName evidence="6">Uncharacterized protein</fullName>
    </submittedName>
</protein>
<dbReference type="PANTHER" id="PTHR16423:SF6">
    <property type="entry name" value="TRIGGERING RECEPTOR EXPRESSED ON MYELOID CELLS 2-RELATED"/>
    <property type="match status" value="1"/>
</dbReference>
<evidence type="ECO:0000256" key="1">
    <source>
        <dbReference type="ARBA" id="ARBA00022729"/>
    </source>
</evidence>
<name>A9VEJ2_MONBE</name>
<dbReference type="InParanoid" id="A9VEJ2"/>
<keyword evidence="1" id="KW-0732">Signal</keyword>
<keyword evidence="5" id="KW-0472">Membrane</keyword>
<reference evidence="6 7" key="1">
    <citation type="journal article" date="2008" name="Nature">
        <title>The genome of the choanoflagellate Monosiga brevicollis and the origin of metazoans.</title>
        <authorList>
            <consortium name="JGI Sequencing"/>
            <person name="King N."/>
            <person name="Westbrook M.J."/>
            <person name="Young S.L."/>
            <person name="Kuo A."/>
            <person name="Abedin M."/>
            <person name="Chapman J."/>
            <person name="Fairclough S."/>
            <person name="Hellsten U."/>
            <person name="Isogai Y."/>
            <person name="Letunic I."/>
            <person name="Marr M."/>
            <person name="Pincus D."/>
            <person name="Putnam N."/>
            <person name="Rokas A."/>
            <person name="Wright K.J."/>
            <person name="Zuzow R."/>
            <person name="Dirks W."/>
            <person name="Good M."/>
            <person name="Goodstein D."/>
            <person name="Lemons D."/>
            <person name="Li W."/>
            <person name="Lyons J.B."/>
            <person name="Morris A."/>
            <person name="Nichols S."/>
            <person name="Richter D.J."/>
            <person name="Salamov A."/>
            <person name="Bork P."/>
            <person name="Lim W.A."/>
            <person name="Manning G."/>
            <person name="Miller W.T."/>
            <person name="McGinnis W."/>
            <person name="Shapiro H."/>
            <person name="Tjian R."/>
            <person name="Grigoriev I.V."/>
            <person name="Rokhsar D."/>
        </authorList>
    </citation>
    <scope>NUCLEOTIDE SEQUENCE [LARGE SCALE GENOMIC DNA]</scope>
    <source>
        <strain evidence="7">MX1 / ATCC 50154</strain>
    </source>
</reference>
<evidence type="ECO:0000256" key="4">
    <source>
        <dbReference type="SAM" id="MobiDB-lite"/>
    </source>
</evidence>
<dbReference type="GeneID" id="5896400"/>
<evidence type="ECO:0000313" key="6">
    <source>
        <dbReference type="EMBL" id="EDQ84049.1"/>
    </source>
</evidence>
<keyword evidence="5" id="KW-0812">Transmembrane</keyword>
<dbReference type="EMBL" id="CH991676">
    <property type="protein sequence ID" value="EDQ84049.1"/>
    <property type="molecule type" value="Genomic_DNA"/>
</dbReference>
<dbReference type="InterPro" id="IPR052314">
    <property type="entry name" value="Immune_rcpt_domain"/>
</dbReference>
<evidence type="ECO:0000313" key="7">
    <source>
        <dbReference type="Proteomes" id="UP000001357"/>
    </source>
</evidence>